<dbReference type="PROSITE" id="PS51687">
    <property type="entry name" value="SAM_MT_RNA_M5U"/>
    <property type="match status" value="1"/>
</dbReference>
<dbReference type="PANTHER" id="PTHR11061">
    <property type="entry name" value="RNA M5U METHYLTRANSFERASE"/>
    <property type="match status" value="1"/>
</dbReference>
<reference evidence="6 7" key="1">
    <citation type="journal article" date="2017" name="Front. Microbiol.">
        <title>Genome Sequence of Desulfurella amilsii Strain TR1 and Comparative Genomics of Desulfurellaceae Family.</title>
        <authorList>
            <person name="Florentino A.P."/>
            <person name="Stams A.J."/>
            <person name="Sanchez-Andrea I."/>
        </authorList>
    </citation>
    <scope>NUCLEOTIDE SEQUENCE [LARGE SCALE GENOMIC DNA]</scope>
    <source>
        <strain evidence="6 7">TR1</strain>
    </source>
</reference>
<organism evidence="6 7">
    <name type="scientific">Desulfurella amilsii</name>
    <dbReference type="NCBI Taxonomy" id="1562698"/>
    <lineage>
        <taxon>Bacteria</taxon>
        <taxon>Pseudomonadati</taxon>
        <taxon>Campylobacterota</taxon>
        <taxon>Desulfurellia</taxon>
        <taxon>Desulfurellales</taxon>
        <taxon>Desulfurellaceae</taxon>
        <taxon>Desulfurella</taxon>
    </lineage>
</organism>
<evidence type="ECO:0000256" key="3">
    <source>
        <dbReference type="ARBA" id="ARBA00022691"/>
    </source>
</evidence>
<dbReference type="SUPFAM" id="SSF50249">
    <property type="entry name" value="Nucleic acid-binding proteins"/>
    <property type="match status" value="1"/>
</dbReference>
<dbReference type="Gene3D" id="2.40.50.140">
    <property type="entry name" value="Nucleic acid-binding proteins"/>
    <property type="match status" value="1"/>
</dbReference>
<dbReference type="AlphaFoldDB" id="A0A1X4XX32"/>
<dbReference type="InterPro" id="IPR010280">
    <property type="entry name" value="U5_MeTrfase_fam"/>
</dbReference>
<keyword evidence="3 4" id="KW-0949">S-adenosyl-L-methionine</keyword>
<comment type="similarity">
    <text evidence="4">Belongs to the class I-like SAM-binding methyltransferase superfamily. RNA M5U methyltransferase family.</text>
</comment>
<feature type="active site" description="Nucleophile" evidence="4">
    <location>
        <position position="330"/>
    </location>
</feature>
<feature type="domain" description="TRAM" evidence="5">
    <location>
        <begin position="2"/>
        <end position="63"/>
    </location>
</feature>
<evidence type="ECO:0000313" key="7">
    <source>
        <dbReference type="Proteomes" id="UP000194141"/>
    </source>
</evidence>
<dbReference type="Proteomes" id="UP000194141">
    <property type="component" value="Unassembled WGS sequence"/>
</dbReference>
<dbReference type="Gene3D" id="3.40.50.150">
    <property type="entry name" value="Vaccinia Virus protein VP39"/>
    <property type="match status" value="2"/>
</dbReference>
<dbReference type="GO" id="GO:0070475">
    <property type="term" value="P:rRNA base methylation"/>
    <property type="evidence" value="ECO:0007669"/>
    <property type="project" value="TreeGrafter"/>
</dbReference>
<dbReference type="CDD" id="cd02440">
    <property type="entry name" value="AdoMet_MTases"/>
    <property type="match status" value="1"/>
</dbReference>
<dbReference type="SUPFAM" id="SSF53335">
    <property type="entry name" value="S-adenosyl-L-methionine-dependent methyltransferases"/>
    <property type="match status" value="1"/>
</dbReference>
<dbReference type="STRING" id="1562698.DESAMIL20_1638"/>
<keyword evidence="7" id="KW-1185">Reference proteome</keyword>
<evidence type="ECO:0000313" key="6">
    <source>
        <dbReference type="EMBL" id="OSS42085.1"/>
    </source>
</evidence>
<dbReference type="PROSITE" id="PS50926">
    <property type="entry name" value="TRAM"/>
    <property type="match status" value="1"/>
</dbReference>
<dbReference type="GO" id="GO:0070041">
    <property type="term" value="F:rRNA (uridine-C5-)-methyltransferase activity"/>
    <property type="evidence" value="ECO:0007669"/>
    <property type="project" value="TreeGrafter"/>
</dbReference>
<feature type="binding site" evidence="4">
    <location>
        <position position="304"/>
    </location>
    <ligand>
        <name>S-adenosyl-L-methionine</name>
        <dbReference type="ChEBI" id="CHEBI:59789"/>
    </ligand>
</feature>
<dbReference type="InterPro" id="IPR002792">
    <property type="entry name" value="TRAM_dom"/>
</dbReference>
<name>A0A1X4XX32_9BACT</name>
<feature type="binding site" evidence="4">
    <location>
        <position position="214"/>
    </location>
    <ligand>
        <name>S-adenosyl-L-methionine</name>
        <dbReference type="ChEBI" id="CHEBI:59789"/>
    </ligand>
</feature>
<protein>
    <submittedName>
        <fullName evidence="6">RNA methyltransferase, TrmA family</fullName>
    </submittedName>
</protein>
<dbReference type="InterPro" id="IPR029063">
    <property type="entry name" value="SAM-dependent_MTases_sf"/>
</dbReference>
<keyword evidence="1 4" id="KW-0489">Methyltransferase</keyword>
<feature type="binding site" evidence="4">
    <location>
        <position position="240"/>
    </location>
    <ligand>
        <name>S-adenosyl-L-methionine</name>
        <dbReference type="ChEBI" id="CHEBI:59789"/>
    </ligand>
</feature>
<evidence type="ECO:0000256" key="2">
    <source>
        <dbReference type="ARBA" id="ARBA00022679"/>
    </source>
</evidence>
<sequence length="372" mass="43057">MLNFVYNFFVFETVQIVDQAYRGYGFSYLKNKIIFIPFTIQGEKVKIKITKEKKDYILGEVVTIIEDSKNRKKPFCKYFGICGGCHYQHIHYSEQLNIKSQILKNILKRIGNITAENVNVIKTKQTFYRHRVKFQKKDEKIGFFKQNSNDFLEIDFCPILEKQINHYIKNHKESNIEIDSFSKLTTKKGDTLKLDLSFIAQDTYLEYEMGSFTQVNLHANKELVNIVTSLVDNDNVLEAFCGIGNFTIPLGLFGHSVDAFEIDKIAIKKLQQNAQRLSLKINANRCDLNKPLHYKKPIGTIILDPPRSGSPSLMNFINEKKPKKIIYVSCEPPTLARDISMLKNYSLEKIFLVDMFANTYHFETVAVLSLNK</sequence>
<gene>
    <name evidence="6" type="ORF">DESAMIL20_1638</name>
</gene>
<evidence type="ECO:0000256" key="4">
    <source>
        <dbReference type="PROSITE-ProRule" id="PRU01024"/>
    </source>
</evidence>
<feature type="binding site" evidence="4">
    <location>
        <position position="261"/>
    </location>
    <ligand>
        <name>S-adenosyl-L-methionine</name>
        <dbReference type="ChEBI" id="CHEBI:59789"/>
    </ligand>
</feature>
<proteinExistence type="inferred from homology"/>
<accession>A0A1X4XX32</accession>
<comment type="caution">
    <text evidence="6">The sequence shown here is derived from an EMBL/GenBank/DDBJ whole genome shotgun (WGS) entry which is preliminary data.</text>
</comment>
<dbReference type="EMBL" id="MDSU01000018">
    <property type="protein sequence ID" value="OSS42085.1"/>
    <property type="molecule type" value="Genomic_DNA"/>
</dbReference>
<keyword evidence="2 4" id="KW-0808">Transferase</keyword>
<dbReference type="PANTHER" id="PTHR11061:SF30">
    <property type="entry name" value="TRNA (URACIL(54)-C(5))-METHYLTRANSFERASE"/>
    <property type="match status" value="1"/>
</dbReference>
<evidence type="ECO:0000259" key="5">
    <source>
        <dbReference type="PROSITE" id="PS50926"/>
    </source>
</evidence>
<dbReference type="InterPro" id="IPR012340">
    <property type="entry name" value="NA-bd_OB-fold"/>
</dbReference>
<dbReference type="Pfam" id="PF01938">
    <property type="entry name" value="TRAM"/>
    <property type="match status" value="1"/>
</dbReference>
<evidence type="ECO:0000256" key="1">
    <source>
        <dbReference type="ARBA" id="ARBA00022603"/>
    </source>
</evidence>
<dbReference type="Pfam" id="PF05958">
    <property type="entry name" value="tRNA_U5-meth_tr"/>
    <property type="match status" value="2"/>
</dbReference>